<feature type="compositionally biased region" description="Basic and acidic residues" evidence="1">
    <location>
        <begin position="135"/>
        <end position="145"/>
    </location>
</feature>
<accession>A0ABN9QLZ4</accession>
<protein>
    <submittedName>
        <fullName evidence="2">Uncharacterized protein</fullName>
    </submittedName>
</protein>
<dbReference type="EMBL" id="CAUYUJ010003682">
    <property type="protein sequence ID" value="CAK0806315.1"/>
    <property type="molecule type" value="Genomic_DNA"/>
</dbReference>
<proteinExistence type="predicted"/>
<evidence type="ECO:0000313" key="2">
    <source>
        <dbReference type="EMBL" id="CAK0806315.1"/>
    </source>
</evidence>
<organism evidence="2 3">
    <name type="scientific">Prorocentrum cordatum</name>
    <dbReference type="NCBI Taxonomy" id="2364126"/>
    <lineage>
        <taxon>Eukaryota</taxon>
        <taxon>Sar</taxon>
        <taxon>Alveolata</taxon>
        <taxon>Dinophyceae</taxon>
        <taxon>Prorocentrales</taxon>
        <taxon>Prorocentraceae</taxon>
        <taxon>Prorocentrum</taxon>
    </lineage>
</organism>
<sequence>MFRMGLCEDAKEVAARICEWDDQLNARVSAPTGMPQNVERIISSKSSVLRSDDHAFMNHLTLQWLRAAARCWVDGERSLHERLAPDCSKSNAAAGERCRGRAACKDVSYCWPLPTMSSLPRRISAPTRGGLQPRISRDPMERPAGDRPTGC</sequence>
<gene>
    <name evidence="2" type="ORF">PCOR1329_LOCUS12582</name>
</gene>
<comment type="caution">
    <text evidence="2">The sequence shown here is derived from an EMBL/GenBank/DDBJ whole genome shotgun (WGS) entry which is preliminary data.</text>
</comment>
<reference evidence="2" key="1">
    <citation type="submission" date="2023-10" db="EMBL/GenBank/DDBJ databases">
        <authorList>
            <person name="Chen Y."/>
            <person name="Shah S."/>
            <person name="Dougan E. K."/>
            <person name="Thang M."/>
            <person name="Chan C."/>
        </authorList>
    </citation>
    <scope>NUCLEOTIDE SEQUENCE [LARGE SCALE GENOMIC DNA]</scope>
</reference>
<evidence type="ECO:0000313" key="3">
    <source>
        <dbReference type="Proteomes" id="UP001189429"/>
    </source>
</evidence>
<evidence type="ECO:0000256" key="1">
    <source>
        <dbReference type="SAM" id="MobiDB-lite"/>
    </source>
</evidence>
<keyword evidence="3" id="KW-1185">Reference proteome</keyword>
<dbReference type="Proteomes" id="UP001189429">
    <property type="component" value="Unassembled WGS sequence"/>
</dbReference>
<name>A0ABN9QLZ4_9DINO</name>
<feature type="region of interest" description="Disordered" evidence="1">
    <location>
        <begin position="121"/>
        <end position="151"/>
    </location>
</feature>